<feature type="domain" description="DUF7847" evidence="3">
    <location>
        <begin position="118"/>
        <end position="380"/>
    </location>
</feature>
<dbReference type="Pfam" id="PF25231">
    <property type="entry name" value="DUF7847"/>
    <property type="match status" value="1"/>
</dbReference>
<evidence type="ECO:0000313" key="4">
    <source>
        <dbReference type="EMBL" id="GAT13114.1"/>
    </source>
</evidence>
<keyword evidence="2" id="KW-0472">Membrane</keyword>
<protein>
    <recommendedName>
        <fullName evidence="3">DUF7847 domain-containing protein</fullName>
    </recommendedName>
</protein>
<feature type="transmembrane region" description="Helical" evidence="2">
    <location>
        <begin position="220"/>
        <end position="250"/>
    </location>
</feature>
<proteinExistence type="predicted"/>
<reference evidence="4 5" key="1">
    <citation type="journal article" date="2016" name="Genome Announc.">
        <title>Draft Genome Sequences of Five Rapidly Growing Mycobacterium Species, M. thermoresistibile, M. fortuitum subsp. acetamidolyticum, M. canariasense, M. brisbanense, and M. novocastrense.</title>
        <authorList>
            <person name="Katahira K."/>
            <person name="Ogura Y."/>
            <person name="Gotoh Y."/>
            <person name="Hayashi T."/>
        </authorList>
    </citation>
    <scope>NUCLEOTIDE SEQUENCE [LARGE SCALE GENOMIC DNA]</scope>
    <source>
        <strain evidence="4 5">JCM6362</strain>
    </source>
</reference>
<dbReference type="AlphaFoldDB" id="A0A100XAP2"/>
<keyword evidence="2" id="KW-1133">Transmembrane helix</keyword>
<dbReference type="InterPro" id="IPR057169">
    <property type="entry name" value="DUF7847"/>
</dbReference>
<dbReference type="Proteomes" id="UP000069654">
    <property type="component" value="Unassembled WGS sequence"/>
</dbReference>
<feature type="compositionally biased region" description="Pro residues" evidence="1">
    <location>
        <begin position="11"/>
        <end position="45"/>
    </location>
</feature>
<accession>A0A100XAP2</accession>
<dbReference type="EMBL" id="BCTB01000001">
    <property type="protein sequence ID" value="GAT13114.1"/>
    <property type="molecule type" value="Genomic_DNA"/>
</dbReference>
<reference evidence="5" key="2">
    <citation type="submission" date="2016-02" db="EMBL/GenBank/DDBJ databases">
        <title>Draft genome sequence of five rapidly growing Mycobacterium species.</title>
        <authorList>
            <person name="Katahira K."/>
            <person name="Gotou Y."/>
            <person name="Iida K."/>
            <person name="Ogura Y."/>
            <person name="Hayashi T."/>
        </authorList>
    </citation>
    <scope>NUCLEOTIDE SEQUENCE [LARGE SCALE GENOMIC DNA]</scope>
    <source>
        <strain evidence="5">JCM6362</strain>
    </source>
</reference>
<organism evidence="4 5">
    <name type="scientific">Mycolicibacterium thermoresistibile</name>
    <name type="common">Mycobacterium thermoresistibile</name>
    <dbReference type="NCBI Taxonomy" id="1797"/>
    <lineage>
        <taxon>Bacteria</taxon>
        <taxon>Bacillati</taxon>
        <taxon>Actinomycetota</taxon>
        <taxon>Actinomycetes</taxon>
        <taxon>Mycobacteriales</taxon>
        <taxon>Mycobacteriaceae</taxon>
        <taxon>Mycolicibacterium</taxon>
    </lineage>
</organism>
<evidence type="ECO:0000259" key="3">
    <source>
        <dbReference type="Pfam" id="PF25231"/>
    </source>
</evidence>
<comment type="caution">
    <text evidence="4">The sequence shown here is derived from an EMBL/GenBank/DDBJ whole genome shotgun (WGS) entry which is preliminary data.</text>
</comment>
<evidence type="ECO:0000313" key="5">
    <source>
        <dbReference type="Proteomes" id="UP000069654"/>
    </source>
</evidence>
<gene>
    <name evidence="4" type="ORF">RMCT_0086</name>
</gene>
<feature type="transmembrane region" description="Helical" evidence="2">
    <location>
        <begin position="127"/>
        <end position="151"/>
    </location>
</feature>
<feature type="transmembrane region" description="Helical" evidence="2">
    <location>
        <begin position="256"/>
        <end position="280"/>
    </location>
</feature>
<evidence type="ECO:0000256" key="1">
    <source>
        <dbReference type="SAM" id="MobiDB-lite"/>
    </source>
</evidence>
<keyword evidence="2" id="KW-0812">Transmembrane</keyword>
<feature type="transmembrane region" description="Helical" evidence="2">
    <location>
        <begin position="315"/>
        <end position="341"/>
    </location>
</feature>
<dbReference type="STRING" id="1797.RMCT_0086"/>
<dbReference type="OMA" id="WSKEQPP"/>
<feature type="transmembrane region" description="Helical" evidence="2">
    <location>
        <begin position="171"/>
        <end position="199"/>
    </location>
</feature>
<feature type="transmembrane region" description="Helical" evidence="2">
    <location>
        <begin position="347"/>
        <end position="380"/>
    </location>
</feature>
<feature type="region of interest" description="Disordered" evidence="1">
    <location>
        <begin position="1"/>
        <end position="60"/>
    </location>
</feature>
<name>A0A100XAP2_MYCTH</name>
<sequence length="425" mass="43219">MDAMSNDAGGYPPPDPPPGPPPAGPPPAYPAPGYGPPAYPAPGYGPPAYDTPGYGPPGSYPPAGPPPGYPPGYPPGWGAPPPIPVNPMAPMRQTALKPGVIPLRPLTLSDIFNGAVAYIRTNPKATLGLTAIVVVVAQLLALVLQIGSLAATGDLVSSVRGDDVSTVGLSWADLASVTTAVANTLALLVLSGMLTVVIGRAVFGAGITISEAWERLRGRLWALIGFSVLELLAVVVIVVLAVVMGAALAAAGGAGAGALIVLLFLGTVALLAYLATVLSFGPPVIVLERLGVFAAIARSFGLVRNSFWRVFGIRLLAWLVAGVISVAVAVPFSVAGGLFGLSADSSALAIISLTLIAIGGAVGQIITTPFNAGVIVLLYADRRIRAEAFDLVLQTGATAGPAHAESTDQLWLPRPTTPWAAHHPR</sequence>
<evidence type="ECO:0000256" key="2">
    <source>
        <dbReference type="SAM" id="Phobius"/>
    </source>
</evidence>